<comment type="caution">
    <text evidence="1">The sequence shown here is derived from an EMBL/GenBank/DDBJ whole genome shotgun (WGS) entry which is preliminary data.</text>
</comment>
<organism evidence="1 2">
    <name type="scientific">Streptomyces chiangmaiensis</name>
    <dbReference type="NCBI Taxonomy" id="766497"/>
    <lineage>
        <taxon>Bacteria</taxon>
        <taxon>Bacillati</taxon>
        <taxon>Actinomycetota</taxon>
        <taxon>Actinomycetes</taxon>
        <taxon>Kitasatosporales</taxon>
        <taxon>Streptomycetaceae</taxon>
        <taxon>Streptomyces</taxon>
    </lineage>
</organism>
<evidence type="ECO:0000313" key="1">
    <source>
        <dbReference type="EMBL" id="MED7828299.1"/>
    </source>
</evidence>
<dbReference type="EMBL" id="JAYWVC010000350">
    <property type="protein sequence ID" value="MED7828299.1"/>
    <property type="molecule type" value="Genomic_DNA"/>
</dbReference>
<accession>A0ABU7FW81</accession>
<evidence type="ECO:0000313" key="2">
    <source>
        <dbReference type="Proteomes" id="UP001333996"/>
    </source>
</evidence>
<dbReference type="Proteomes" id="UP001333996">
    <property type="component" value="Unassembled WGS sequence"/>
</dbReference>
<keyword evidence="2" id="KW-1185">Reference proteome</keyword>
<proteinExistence type="predicted"/>
<dbReference type="RefSeq" id="WP_329512648.1">
    <property type="nucleotide sequence ID" value="NZ_BAAAYZ010000056.1"/>
</dbReference>
<name>A0ABU7FW81_9ACTN</name>
<gene>
    <name evidence="1" type="ORF">VXC91_42165</name>
</gene>
<reference evidence="1" key="1">
    <citation type="submission" date="2024-01" db="EMBL/GenBank/DDBJ databases">
        <title>First draft genome sequence data of TA4-1, the type strain of Gram-positive actinobacterium Streptomyces chiangmaiensis.</title>
        <authorList>
            <person name="Yasawong M."/>
            <person name="Nantapong N."/>
        </authorList>
    </citation>
    <scope>NUCLEOTIDE SEQUENCE</scope>
    <source>
        <strain evidence="1">TA4-1</strain>
    </source>
</reference>
<protein>
    <submittedName>
        <fullName evidence="1">Uncharacterized protein</fullName>
    </submittedName>
</protein>
<sequence length="79" mass="8820">MCGRGEPDQAVRIAGRRLSKHQTELHAAEPDHFPGYYTLHTLRDDHIVGVLSVNATTGQVWHHTWHGRFIQLQVPGGSA</sequence>